<dbReference type="EMBL" id="LT629757">
    <property type="protein sequence ID" value="SDR76400.1"/>
    <property type="molecule type" value="Genomic_DNA"/>
</dbReference>
<protein>
    <recommendedName>
        <fullName evidence="3">DUF4469 domain-containing protein</fullName>
    </recommendedName>
</protein>
<evidence type="ECO:0000313" key="2">
    <source>
        <dbReference type="Proteomes" id="UP000198859"/>
    </source>
</evidence>
<evidence type="ECO:0000313" key="1">
    <source>
        <dbReference type="EMBL" id="SDR76400.1"/>
    </source>
</evidence>
<organism evidence="1 2">
    <name type="scientific">Nocardioides scoriae</name>
    <dbReference type="NCBI Taxonomy" id="642780"/>
    <lineage>
        <taxon>Bacteria</taxon>
        <taxon>Bacillati</taxon>
        <taxon>Actinomycetota</taxon>
        <taxon>Actinomycetes</taxon>
        <taxon>Propionibacteriales</taxon>
        <taxon>Nocardioidaceae</taxon>
        <taxon>Nocardioides</taxon>
    </lineage>
</organism>
<dbReference type="AlphaFoldDB" id="A0A1H1LPZ3"/>
<reference evidence="2" key="1">
    <citation type="submission" date="2016-10" db="EMBL/GenBank/DDBJ databases">
        <authorList>
            <person name="Varghese N."/>
            <person name="Submissions S."/>
        </authorList>
    </citation>
    <scope>NUCLEOTIDE SEQUENCE [LARGE SCALE GENOMIC DNA]</scope>
    <source>
        <strain evidence="2">DSM 22127</strain>
    </source>
</reference>
<evidence type="ECO:0008006" key="3">
    <source>
        <dbReference type="Google" id="ProtNLM"/>
    </source>
</evidence>
<sequence>MCVIAEDEHDSVLEPGIQVTLSFGATSPSGETLFYNQSTNTLPAKKDPSLPHRLQAVAQIPLPVNATGIYTLTIELSAGDLRQRWSRPLNVRVG</sequence>
<proteinExistence type="predicted"/>
<gene>
    <name evidence="1" type="ORF">SAMN04488570_0306</name>
</gene>
<accession>A0A1H1LPZ3</accession>
<keyword evidence="2" id="KW-1185">Reference proteome</keyword>
<dbReference type="STRING" id="642780.SAMN04488570_0306"/>
<name>A0A1H1LPZ3_9ACTN</name>
<dbReference type="Proteomes" id="UP000198859">
    <property type="component" value="Chromosome I"/>
</dbReference>